<evidence type="ECO:0000313" key="1">
    <source>
        <dbReference type="EMBL" id="KAL2871405.1"/>
    </source>
</evidence>
<dbReference type="Proteomes" id="UP001610432">
    <property type="component" value="Unassembled WGS sequence"/>
</dbReference>
<name>A0ABR4M479_9EURO</name>
<keyword evidence="2" id="KW-1185">Reference proteome</keyword>
<dbReference type="RefSeq" id="XP_070890384.1">
    <property type="nucleotide sequence ID" value="XM_071024949.1"/>
</dbReference>
<evidence type="ECO:0000313" key="2">
    <source>
        <dbReference type="Proteomes" id="UP001610432"/>
    </source>
</evidence>
<protein>
    <recommendedName>
        <fullName evidence="3">Cytochrome c oxidase assembly protein</fullName>
    </recommendedName>
</protein>
<evidence type="ECO:0008006" key="3">
    <source>
        <dbReference type="Google" id="ProtNLM"/>
    </source>
</evidence>
<accession>A0ABR4M479</accession>
<sequence>MQPELSASPPQRPSWKRHSSIRPVRFGRWSIPLLATLAVGYGITNYQSAKQERPYQLAEEAERLRKNQEELMDSYGYKDSVDDLQRALEAYEGR</sequence>
<dbReference type="GeneID" id="98140021"/>
<dbReference type="EMBL" id="JBFXLQ010000003">
    <property type="protein sequence ID" value="KAL2871405.1"/>
    <property type="molecule type" value="Genomic_DNA"/>
</dbReference>
<comment type="caution">
    <text evidence="1">The sequence shown here is derived from an EMBL/GenBank/DDBJ whole genome shotgun (WGS) entry which is preliminary data.</text>
</comment>
<reference evidence="1 2" key="1">
    <citation type="submission" date="2024-07" db="EMBL/GenBank/DDBJ databases">
        <title>Section-level genome sequencing and comparative genomics of Aspergillus sections Usti and Cavernicolus.</title>
        <authorList>
            <consortium name="Lawrence Berkeley National Laboratory"/>
            <person name="Nybo J.L."/>
            <person name="Vesth T.C."/>
            <person name="Theobald S."/>
            <person name="Frisvad J.C."/>
            <person name="Larsen T.O."/>
            <person name="Kjaerboelling I."/>
            <person name="Rothschild-Mancinelli K."/>
            <person name="Lyhne E.K."/>
            <person name="Kogle M.E."/>
            <person name="Barry K."/>
            <person name="Clum A."/>
            <person name="Na H."/>
            <person name="Ledsgaard L."/>
            <person name="Lin J."/>
            <person name="Lipzen A."/>
            <person name="Kuo A."/>
            <person name="Riley R."/>
            <person name="Mondo S."/>
            <person name="Labutti K."/>
            <person name="Haridas S."/>
            <person name="Pangalinan J."/>
            <person name="Salamov A.A."/>
            <person name="Simmons B.A."/>
            <person name="Magnuson J.K."/>
            <person name="Chen J."/>
            <person name="Drula E."/>
            <person name="Henrissat B."/>
            <person name="Wiebenga A."/>
            <person name="Lubbers R.J."/>
            <person name="Gomes A.C."/>
            <person name="Macurrencykelacurrency M.R."/>
            <person name="Stajich J."/>
            <person name="Grigoriev I.V."/>
            <person name="Mortensen U.H."/>
            <person name="De Vries R.P."/>
            <person name="Baker S.E."/>
            <person name="Andersen M.R."/>
        </authorList>
    </citation>
    <scope>NUCLEOTIDE SEQUENCE [LARGE SCALE GENOMIC DNA]</scope>
    <source>
        <strain evidence="1 2">CBS 449.75</strain>
    </source>
</reference>
<organism evidence="1 2">
    <name type="scientific">Aspergillus lucknowensis</name>
    <dbReference type="NCBI Taxonomy" id="176173"/>
    <lineage>
        <taxon>Eukaryota</taxon>
        <taxon>Fungi</taxon>
        <taxon>Dikarya</taxon>
        <taxon>Ascomycota</taxon>
        <taxon>Pezizomycotina</taxon>
        <taxon>Eurotiomycetes</taxon>
        <taxon>Eurotiomycetidae</taxon>
        <taxon>Eurotiales</taxon>
        <taxon>Aspergillaceae</taxon>
        <taxon>Aspergillus</taxon>
        <taxon>Aspergillus subgen. Nidulantes</taxon>
    </lineage>
</organism>
<proteinExistence type="predicted"/>
<gene>
    <name evidence="1" type="ORF">BJX67DRAFT_160833</name>
</gene>